<accession>A0A399ELC6</accession>
<dbReference type="Proteomes" id="UP000265341">
    <property type="component" value="Unassembled WGS sequence"/>
</dbReference>
<evidence type="ECO:0000313" key="2">
    <source>
        <dbReference type="EMBL" id="RIH83212.1"/>
    </source>
</evidence>
<protein>
    <submittedName>
        <fullName evidence="2">Uncharacterized protein</fullName>
    </submittedName>
</protein>
<dbReference type="AlphaFoldDB" id="A0A399ELC6"/>
<keyword evidence="3" id="KW-1185">Reference proteome</keyword>
<feature type="transmembrane region" description="Helical" evidence="1">
    <location>
        <begin position="6"/>
        <end position="26"/>
    </location>
</feature>
<gene>
    <name evidence="2" type="ORF">Mrose_03124</name>
</gene>
<dbReference type="RefSeq" id="WP_182482869.1">
    <property type="nucleotide sequence ID" value="NZ_QWLA01000082.1"/>
</dbReference>
<comment type="caution">
    <text evidence="2">The sequence shown here is derived from an EMBL/GenBank/DDBJ whole genome shotgun (WGS) entry which is preliminary data.</text>
</comment>
<sequence length="48" mass="5160">MSDATVIVLATMVAVFGLGGLLAVLVEEVLPGLARAVPRRREDRPEDR</sequence>
<keyword evidence="1" id="KW-0812">Transmembrane</keyword>
<name>A0A399ELC6_9DEIN</name>
<evidence type="ECO:0000256" key="1">
    <source>
        <dbReference type="SAM" id="Phobius"/>
    </source>
</evidence>
<organism evidence="2 3">
    <name type="scientific">Calidithermus roseus</name>
    <dbReference type="NCBI Taxonomy" id="1644118"/>
    <lineage>
        <taxon>Bacteria</taxon>
        <taxon>Thermotogati</taxon>
        <taxon>Deinococcota</taxon>
        <taxon>Deinococci</taxon>
        <taxon>Thermales</taxon>
        <taxon>Thermaceae</taxon>
        <taxon>Calidithermus</taxon>
    </lineage>
</organism>
<evidence type="ECO:0000313" key="3">
    <source>
        <dbReference type="Proteomes" id="UP000265341"/>
    </source>
</evidence>
<dbReference type="EMBL" id="QWLA01000082">
    <property type="protein sequence ID" value="RIH83212.1"/>
    <property type="molecule type" value="Genomic_DNA"/>
</dbReference>
<proteinExistence type="predicted"/>
<reference evidence="2 3" key="1">
    <citation type="submission" date="2018-08" db="EMBL/GenBank/DDBJ databases">
        <title>Meiothermus roseus NBRC 110900 genome sequencing project.</title>
        <authorList>
            <person name="Da Costa M.S."/>
            <person name="Albuquerque L."/>
            <person name="Raposo P."/>
            <person name="Froufe H.J.C."/>
            <person name="Barroso C.S."/>
            <person name="Egas C."/>
        </authorList>
    </citation>
    <scope>NUCLEOTIDE SEQUENCE [LARGE SCALE GENOMIC DNA]</scope>
    <source>
        <strain evidence="2 3">NBRC 110900</strain>
    </source>
</reference>
<keyword evidence="1" id="KW-0472">Membrane</keyword>
<keyword evidence="1" id="KW-1133">Transmembrane helix</keyword>